<dbReference type="PROSITE" id="PS51355">
    <property type="entry name" value="GLUTATHIONE_PEROXID_3"/>
    <property type="match status" value="1"/>
</dbReference>
<dbReference type="InterPro" id="IPR001031">
    <property type="entry name" value="Thioesterase"/>
</dbReference>
<dbReference type="CDD" id="cd00340">
    <property type="entry name" value="GSH_Peroxidase"/>
    <property type="match status" value="1"/>
</dbReference>
<evidence type="ECO:0000256" key="1">
    <source>
        <dbReference type="ARBA" id="ARBA00006926"/>
    </source>
</evidence>
<dbReference type="EMBL" id="JBBJCI010000035">
    <property type="protein sequence ID" value="KAK7253499.1"/>
    <property type="molecule type" value="Genomic_DNA"/>
</dbReference>
<reference evidence="6 7" key="1">
    <citation type="submission" date="2024-03" db="EMBL/GenBank/DDBJ databases">
        <title>Aureococcus anophagefferens CCMP1851 and Kratosvirus quantuckense: Draft genome of a second virus-susceptible host strain in the model system.</title>
        <authorList>
            <person name="Chase E."/>
            <person name="Truchon A.R."/>
            <person name="Schepens W."/>
            <person name="Wilhelm S.W."/>
        </authorList>
    </citation>
    <scope>NUCLEOTIDE SEQUENCE [LARGE SCALE GENOMIC DNA]</scope>
    <source>
        <strain evidence="6 7">CCMP1851</strain>
    </source>
</reference>
<dbReference type="GO" id="GO:0004601">
    <property type="term" value="F:peroxidase activity"/>
    <property type="evidence" value="ECO:0007669"/>
    <property type="project" value="UniProtKB-KW"/>
</dbReference>
<evidence type="ECO:0000256" key="2">
    <source>
        <dbReference type="ARBA" id="ARBA00022559"/>
    </source>
</evidence>
<dbReference type="Gene3D" id="3.40.30.10">
    <property type="entry name" value="Glutaredoxin"/>
    <property type="match status" value="1"/>
</dbReference>
<keyword evidence="7" id="KW-1185">Reference proteome</keyword>
<evidence type="ECO:0000256" key="3">
    <source>
        <dbReference type="ARBA" id="ARBA00023002"/>
    </source>
</evidence>
<organism evidence="6 7">
    <name type="scientific">Aureococcus anophagefferens</name>
    <name type="common">Harmful bloom alga</name>
    <dbReference type="NCBI Taxonomy" id="44056"/>
    <lineage>
        <taxon>Eukaryota</taxon>
        <taxon>Sar</taxon>
        <taxon>Stramenopiles</taxon>
        <taxon>Ochrophyta</taxon>
        <taxon>Pelagophyceae</taxon>
        <taxon>Pelagomonadales</taxon>
        <taxon>Pelagomonadaceae</taxon>
        <taxon>Aureococcus</taxon>
    </lineage>
</organism>
<dbReference type="Pfam" id="PF00255">
    <property type="entry name" value="GSHPx"/>
    <property type="match status" value="1"/>
</dbReference>
<comment type="caution">
    <text evidence="6">The sequence shown here is derived from an EMBL/GenBank/DDBJ whole genome shotgun (WGS) entry which is preliminary data.</text>
</comment>
<proteinExistence type="inferred from homology"/>
<feature type="domain" description="Thioesterase" evidence="5">
    <location>
        <begin position="106"/>
        <end position="324"/>
    </location>
</feature>
<protein>
    <recommendedName>
        <fullName evidence="4">Glutathione peroxidase</fullName>
    </recommendedName>
</protein>
<dbReference type="PRINTS" id="PR01011">
    <property type="entry name" value="GLUTPROXDASE"/>
</dbReference>
<dbReference type="PANTHER" id="PTHR11592:SF78">
    <property type="entry name" value="GLUTATHIONE PEROXIDASE"/>
    <property type="match status" value="1"/>
</dbReference>
<keyword evidence="3 4" id="KW-0560">Oxidoreductase</keyword>
<gene>
    <name evidence="6" type="ORF">SO694_000011027</name>
</gene>
<sequence length="507" mass="54029">MVGYYKVKAKKGLLVREGAALDTPEVTTLDNGLRITCEEEATVDGKVRLRLTSPVRGWASKKLMDFECKLGARPTGATPWLRKLAAPDKAEKRIVFFNWTGNRGGYGSSHNFKDWPKGLAGFECYEVQMTGRGARMKEKLRTEPAPLFDDVAAALDDALAGGPPCVFLGFSFGAIVAAEVGSRLKAAPLRLVVAVSCEGPAFPGRSATSMAALGDDAFEALLREKKGTEFILNGGEAMKKMYLPVVKADVALEEAYAPPAAPLLACPVLAYVGKKPGKDHEKTTVSEADAALWDGATTAGAKVHAFEDDWYVLLHEADVTKIIADVATFDYAAAPAAAAASYGDFAVAPLGGGGAVTLSTYAARAHLIFNSASKCGMTPQLGGFQALQAKFGDRLQVLAFPCDQFKQEPGSPAEIAAFYADKFGVTFPLFAKGDVNGPDAHPLFAFLKEATKDQAAPVPPWNNKGQAATDVMWNFTKWLVVDGTPTKRYSYDVKPEAIEADIAAALN</sequence>
<keyword evidence="2 4" id="KW-0575">Peroxidase</keyword>
<comment type="similarity">
    <text evidence="1 4">Belongs to the glutathione peroxidase family.</text>
</comment>
<dbReference type="Proteomes" id="UP001363151">
    <property type="component" value="Unassembled WGS sequence"/>
</dbReference>
<dbReference type="Gene3D" id="3.40.50.1820">
    <property type="entry name" value="alpha/beta hydrolase"/>
    <property type="match status" value="1"/>
</dbReference>
<dbReference type="SUPFAM" id="SSF52833">
    <property type="entry name" value="Thioredoxin-like"/>
    <property type="match status" value="1"/>
</dbReference>
<dbReference type="InterPro" id="IPR036249">
    <property type="entry name" value="Thioredoxin-like_sf"/>
</dbReference>
<evidence type="ECO:0000259" key="5">
    <source>
        <dbReference type="Pfam" id="PF00975"/>
    </source>
</evidence>
<evidence type="ECO:0000313" key="6">
    <source>
        <dbReference type="EMBL" id="KAK7253499.1"/>
    </source>
</evidence>
<dbReference type="Pfam" id="PF00975">
    <property type="entry name" value="Thioesterase"/>
    <property type="match status" value="1"/>
</dbReference>
<dbReference type="PANTHER" id="PTHR11592">
    <property type="entry name" value="GLUTATHIONE PEROXIDASE"/>
    <property type="match status" value="1"/>
</dbReference>
<accession>A0ABR1GBX2</accession>
<dbReference type="SUPFAM" id="SSF53474">
    <property type="entry name" value="alpha/beta-Hydrolases"/>
    <property type="match status" value="1"/>
</dbReference>
<evidence type="ECO:0000313" key="7">
    <source>
        <dbReference type="Proteomes" id="UP001363151"/>
    </source>
</evidence>
<dbReference type="InterPro" id="IPR029058">
    <property type="entry name" value="AB_hydrolase_fold"/>
</dbReference>
<dbReference type="InterPro" id="IPR000889">
    <property type="entry name" value="Glutathione_peroxidase"/>
</dbReference>
<name>A0ABR1GBX2_AURAN</name>
<evidence type="ECO:0000256" key="4">
    <source>
        <dbReference type="RuleBase" id="RU000499"/>
    </source>
</evidence>